<evidence type="ECO:0000256" key="8">
    <source>
        <dbReference type="ARBA" id="ARBA00023098"/>
    </source>
</evidence>
<reference evidence="11 12" key="2">
    <citation type="journal article" date="2010" name="Nucleic Acids Res.">
        <title>BeetleBase in 2010: revisions to provide comprehensive genomic information for Tribolium castaneum.</title>
        <authorList>
            <person name="Kim H.S."/>
            <person name="Murphy T."/>
            <person name="Xia J."/>
            <person name="Caragea D."/>
            <person name="Park Y."/>
            <person name="Beeman R.W."/>
            <person name="Lorenzen M.D."/>
            <person name="Butcher S."/>
            <person name="Manak J.R."/>
            <person name="Brown S.J."/>
        </authorList>
    </citation>
    <scope>GENOME REANNOTATION</scope>
    <source>
        <strain evidence="11 12">Georgia GA2</strain>
    </source>
</reference>
<evidence type="ECO:0000256" key="5">
    <source>
        <dbReference type="ARBA" id="ARBA00022692"/>
    </source>
</evidence>
<dbReference type="eggNOG" id="KOG0831">
    <property type="taxonomic scope" value="Eukaryota"/>
</dbReference>
<keyword evidence="10" id="KW-0012">Acyltransferase</keyword>
<reference evidence="11 12" key="1">
    <citation type="journal article" date="2008" name="Nature">
        <title>The genome of the model beetle and pest Tribolium castaneum.</title>
        <authorList>
            <consortium name="Tribolium Genome Sequencing Consortium"/>
            <person name="Richards S."/>
            <person name="Gibbs R.A."/>
            <person name="Weinstock G.M."/>
            <person name="Brown S.J."/>
            <person name="Denell R."/>
            <person name="Beeman R.W."/>
            <person name="Gibbs R."/>
            <person name="Beeman R.W."/>
            <person name="Brown S.J."/>
            <person name="Bucher G."/>
            <person name="Friedrich M."/>
            <person name="Grimmelikhuijzen C.J."/>
            <person name="Klingler M."/>
            <person name="Lorenzen M."/>
            <person name="Richards S."/>
            <person name="Roth S."/>
            <person name="Schroder R."/>
            <person name="Tautz D."/>
            <person name="Zdobnov E.M."/>
            <person name="Muzny D."/>
            <person name="Gibbs R.A."/>
            <person name="Weinstock G.M."/>
            <person name="Attaway T."/>
            <person name="Bell S."/>
            <person name="Buhay C.J."/>
            <person name="Chandrabose M.N."/>
            <person name="Chavez D."/>
            <person name="Clerk-Blankenburg K.P."/>
            <person name="Cree A."/>
            <person name="Dao M."/>
            <person name="Davis C."/>
            <person name="Chacko J."/>
            <person name="Dinh H."/>
            <person name="Dugan-Rocha S."/>
            <person name="Fowler G."/>
            <person name="Garner T.T."/>
            <person name="Garnes J."/>
            <person name="Gnirke A."/>
            <person name="Hawes A."/>
            <person name="Hernandez J."/>
            <person name="Hines S."/>
            <person name="Holder M."/>
            <person name="Hume J."/>
            <person name="Jhangiani S.N."/>
            <person name="Joshi V."/>
            <person name="Khan Z.M."/>
            <person name="Jackson L."/>
            <person name="Kovar C."/>
            <person name="Kowis A."/>
            <person name="Lee S."/>
            <person name="Lewis L.R."/>
            <person name="Margolis J."/>
            <person name="Morgan M."/>
            <person name="Nazareth L.V."/>
            <person name="Nguyen N."/>
            <person name="Okwuonu G."/>
            <person name="Parker D."/>
            <person name="Richards S."/>
            <person name="Ruiz S.J."/>
            <person name="Santibanez J."/>
            <person name="Savard J."/>
            <person name="Scherer S.E."/>
            <person name="Schneider B."/>
            <person name="Sodergren E."/>
            <person name="Tautz D."/>
            <person name="Vattahil S."/>
            <person name="Villasana D."/>
            <person name="White C.S."/>
            <person name="Wright R."/>
            <person name="Park Y."/>
            <person name="Beeman R.W."/>
            <person name="Lord J."/>
            <person name="Oppert B."/>
            <person name="Lorenzen M."/>
            <person name="Brown S."/>
            <person name="Wang L."/>
            <person name="Savard J."/>
            <person name="Tautz D."/>
            <person name="Richards S."/>
            <person name="Weinstock G."/>
            <person name="Gibbs R.A."/>
            <person name="Liu Y."/>
            <person name="Worley K."/>
            <person name="Weinstock G."/>
            <person name="Elsik C.G."/>
            <person name="Reese J.T."/>
            <person name="Elhaik E."/>
            <person name="Landan G."/>
            <person name="Graur D."/>
            <person name="Arensburger P."/>
            <person name="Atkinson P."/>
            <person name="Beeman R.W."/>
            <person name="Beidler J."/>
            <person name="Brown S.J."/>
            <person name="Demuth J.P."/>
            <person name="Drury D.W."/>
            <person name="Du Y.Z."/>
            <person name="Fujiwara H."/>
            <person name="Lorenzen M."/>
            <person name="Maselli V."/>
            <person name="Osanai M."/>
            <person name="Park Y."/>
            <person name="Robertson H.M."/>
            <person name="Tu Z."/>
            <person name="Wang J.J."/>
            <person name="Wang S."/>
            <person name="Richards S."/>
            <person name="Song H."/>
            <person name="Zhang L."/>
            <person name="Sodergren E."/>
            <person name="Werner D."/>
            <person name="Stanke M."/>
            <person name="Morgenstern B."/>
            <person name="Solovyev V."/>
            <person name="Kosarev P."/>
            <person name="Brown G."/>
            <person name="Chen H.C."/>
            <person name="Ermolaeva O."/>
            <person name="Hlavina W."/>
            <person name="Kapustin Y."/>
            <person name="Kiryutin B."/>
            <person name="Kitts P."/>
            <person name="Maglott D."/>
            <person name="Pruitt K."/>
            <person name="Sapojnikov V."/>
            <person name="Souvorov A."/>
            <person name="Mackey A.J."/>
            <person name="Waterhouse R.M."/>
            <person name="Wyder S."/>
            <person name="Zdobnov E.M."/>
            <person name="Zdobnov E.M."/>
            <person name="Wyder S."/>
            <person name="Kriventseva E.V."/>
            <person name="Kadowaki T."/>
            <person name="Bork P."/>
            <person name="Aranda M."/>
            <person name="Bao R."/>
            <person name="Beermann A."/>
            <person name="Berns N."/>
            <person name="Bolognesi R."/>
            <person name="Bonneton F."/>
            <person name="Bopp D."/>
            <person name="Brown S.J."/>
            <person name="Bucher G."/>
            <person name="Butts T."/>
            <person name="Chaumot A."/>
            <person name="Denell R.E."/>
            <person name="Ferrier D.E."/>
            <person name="Friedrich M."/>
            <person name="Gordon C.M."/>
            <person name="Jindra M."/>
            <person name="Klingler M."/>
            <person name="Lan Q."/>
            <person name="Lattorff H.M."/>
            <person name="Laudet V."/>
            <person name="von Levetsow C."/>
            <person name="Liu Z."/>
            <person name="Lutz R."/>
            <person name="Lynch J.A."/>
            <person name="da Fonseca R.N."/>
            <person name="Posnien N."/>
            <person name="Reuter R."/>
            <person name="Roth S."/>
            <person name="Savard J."/>
            <person name="Schinko J.B."/>
            <person name="Schmitt C."/>
            <person name="Schoppmeier M."/>
            <person name="Schroder R."/>
            <person name="Shippy T.D."/>
            <person name="Simonnet F."/>
            <person name="Marques-Souza H."/>
            <person name="Tautz D."/>
            <person name="Tomoyasu Y."/>
            <person name="Trauner J."/>
            <person name="Van der Zee M."/>
            <person name="Vervoort M."/>
            <person name="Wittkopp N."/>
            <person name="Wimmer E.A."/>
            <person name="Yang X."/>
            <person name="Jones A.K."/>
            <person name="Sattelle D.B."/>
            <person name="Ebert P.R."/>
            <person name="Nelson D."/>
            <person name="Scott J.G."/>
            <person name="Beeman R.W."/>
            <person name="Muthukrishnan S."/>
            <person name="Kramer K.J."/>
            <person name="Arakane Y."/>
            <person name="Beeman R.W."/>
            <person name="Zhu Q."/>
            <person name="Hogenkamp D."/>
            <person name="Dixit R."/>
            <person name="Oppert B."/>
            <person name="Jiang H."/>
            <person name="Zou Z."/>
            <person name="Marshall J."/>
            <person name="Elpidina E."/>
            <person name="Vinokurov K."/>
            <person name="Oppert C."/>
            <person name="Zou Z."/>
            <person name="Evans J."/>
            <person name="Lu Z."/>
            <person name="Zhao P."/>
            <person name="Sumathipala N."/>
            <person name="Altincicek B."/>
            <person name="Vilcinskas A."/>
            <person name="Williams M."/>
            <person name="Hultmark D."/>
            <person name="Hetru C."/>
            <person name="Jiang H."/>
            <person name="Grimmelikhuijzen C.J."/>
            <person name="Hauser F."/>
            <person name="Cazzamali G."/>
            <person name="Williamson M."/>
            <person name="Park Y."/>
            <person name="Li B."/>
            <person name="Tanaka Y."/>
            <person name="Predel R."/>
            <person name="Neupert S."/>
            <person name="Schachtner J."/>
            <person name="Verleyen P."/>
            <person name="Raible F."/>
            <person name="Bork P."/>
            <person name="Friedrich M."/>
            <person name="Walden K.K."/>
            <person name="Robertson H.M."/>
            <person name="Angeli S."/>
            <person name="Foret S."/>
            <person name="Bucher G."/>
            <person name="Schuetz S."/>
            <person name="Maleszka R."/>
            <person name="Wimmer E.A."/>
            <person name="Beeman R.W."/>
            <person name="Lorenzen M."/>
            <person name="Tomoyasu Y."/>
            <person name="Miller S.C."/>
            <person name="Grossmann D."/>
            <person name="Bucher G."/>
        </authorList>
    </citation>
    <scope>NUCLEOTIDE SEQUENCE [LARGE SCALE GENOMIC DNA]</scope>
    <source>
        <strain evidence="11 12">Georgia GA2</strain>
    </source>
</reference>
<dbReference type="PANTHER" id="PTHR12317">
    <property type="entry name" value="DIACYLGLYCEROL O-ACYLTRANSFERASE"/>
    <property type="match status" value="1"/>
</dbReference>
<dbReference type="STRING" id="7070.A0A139WME6"/>
<gene>
    <name evidence="11" type="primary">AUGUSTUS-3.0.2_32095</name>
    <name evidence="11" type="ORF">TcasGA2_TC032095</name>
</gene>
<evidence type="ECO:0000256" key="9">
    <source>
        <dbReference type="ARBA" id="ARBA00023136"/>
    </source>
</evidence>
<keyword evidence="3" id="KW-0444">Lipid biosynthesis</keyword>
<keyword evidence="6" id="KW-0256">Endoplasmic reticulum</keyword>
<evidence type="ECO:0000256" key="7">
    <source>
        <dbReference type="ARBA" id="ARBA00022989"/>
    </source>
</evidence>
<evidence type="ECO:0000256" key="4">
    <source>
        <dbReference type="ARBA" id="ARBA00022679"/>
    </source>
</evidence>
<keyword evidence="12" id="KW-1185">Reference proteome</keyword>
<name>A0A139WME6_TRICA</name>
<dbReference type="GO" id="GO:0019432">
    <property type="term" value="P:triglyceride biosynthetic process"/>
    <property type="evidence" value="ECO:0000318"/>
    <property type="project" value="GO_Central"/>
</dbReference>
<keyword evidence="7" id="KW-1133">Transmembrane helix</keyword>
<evidence type="ECO:0000313" key="12">
    <source>
        <dbReference type="Proteomes" id="UP000007266"/>
    </source>
</evidence>
<dbReference type="OMA" id="GALECFY"/>
<protein>
    <submittedName>
        <fullName evidence="11">2-acylglycerol O-acyltransferase 1-like Protein</fullName>
    </submittedName>
</protein>
<dbReference type="Pfam" id="PF03982">
    <property type="entry name" value="DAGAT"/>
    <property type="match status" value="1"/>
</dbReference>
<organism evidence="11 12">
    <name type="scientific">Tribolium castaneum</name>
    <name type="common">Red flour beetle</name>
    <dbReference type="NCBI Taxonomy" id="7070"/>
    <lineage>
        <taxon>Eukaryota</taxon>
        <taxon>Metazoa</taxon>
        <taxon>Ecdysozoa</taxon>
        <taxon>Arthropoda</taxon>
        <taxon>Hexapoda</taxon>
        <taxon>Insecta</taxon>
        <taxon>Pterygota</taxon>
        <taxon>Neoptera</taxon>
        <taxon>Endopterygota</taxon>
        <taxon>Coleoptera</taxon>
        <taxon>Polyphaga</taxon>
        <taxon>Cucujiformia</taxon>
        <taxon>Tenebrionidae</taxon>
        <taxon>Tenebrionidae incertae sedis</taxon>
        <taxon>Tribolium</taxon>
    </lineage>
</organism>
<dbReference type="Proteomes" id="UP000007266">
    <property type="component" value="Linkage group 2"/>
</dbReference>
<proteinExistence type="inferred from homology"/>
<keyword evidence="8" id="KW-0443">Lipid metabolism</keyword>
<evidence type="ECO:0000256" key="1">
    <source>
        <dbReference type="ARBA" id="ARBA00004477"/>
    </source>
</evidence>
<accession>A0A139WME6</accession>
<comment type="similarity">
    <text evidence="2">Belongs to the diacylglycerol acyltransferase family.</text>
</comment>
<dbReference type="FunCoup" id="A0A139WME6">
    <property type="interactions" value="94"/>
</dbReference>
<dbReference type="GO" id="GO:0005789">
    <property type="term" value="C:endoplasmic reticulum membrane"/>
    <property type="evidence" value="ECO:0000318"/>
    <property type="project" value="GO_Central"/>
</dbReference>
<evidence type="ECO:0000313" key="11">
    <source>
        <dbReference type="EMBL" id="KYB29140.1"/>
    </source>
</evidence>
<dbReference type="InParanoid" id="A0A139WME6"/>
<evidence type="ECO:0000256" key="10">
    <source>
        <dbReference type="ARBA" id="ARBA00023315"/>
    </source>
</evidence>
<dbReference type="AlphaFoldDB" id="A0A139WME6"/>
<evidence type="ECO:0000256" key="3">
    <source>
        <dbReference type="ARBA" id="ARBA00022516"/>
    </source>
</evidence>
<sequence>MGVGFISCSFKSLVSVLSDPKGGEIVLLFPGGALECFYNQNQPQRFRCVVKQRKGFVKAAFVSGAALVPVLTFGENDLLAVRGSFWKHISFITKKFPTLASGLFYGRGVFQDNFGWVPRDIPLMTVVGTPIKVSKTEYPTSEQIDDLHEKFQEELVKLFDKYKYQYFDSPQDKCLELE</sequence>
<dbReference type="GO" id="GO:0004144">
    <property type="term" value="F:diacylglycerol O-acyltransferase activity"/>
    <property type="evidence" value="ECO:0000318"/>
    <property type="project" value="GO_Central"/>
</dbReference>
<comment type="subcellular location">
    <subcellularLocation>
        <location evidence="1">Endoplasmic reticulum membrane</location>
        <topology evidence="1">Multi-pass membrane protein</topology>
    </subcellularLocation>
</comment>
<dbReference type="EMBL" id="KQ971312">
    <property type="protein sequence ID" value="KYB29140.1"/>
    <property type="molecule type" value="Genomic_DNA"/>
</dbReference>
<dbReference type="InterPro" id="IPR007130">
    <property type="entry name" value="DAGAT"/>
</dbReference>
<keyword evidence="5" id="KW-0812">Transmembrane</keyword>
<keyword evidence="4" id="KW-0808">Transferase</keyword>
<evidence type="ECO:0000256" key="2">
    <source>
        <dbReference type="ARBA" id="ARBA00005420"/>
    </source>
</evidence>
<dbReference type="PANTHER" id="PTHR12317:SF79">
    <property type="entry name" value="ACYLTRANSFERASE"/>
    <property type="match status" value="1"/>
</dbReference>
<keyword evidence="9" id="KW-0472">Membrane</keyword>
<evidence type="ECO:0000256" key="6">
    <source>
        <dbReference type="ARBA" id="ARBA00022824"/>
    </source>
</evidence>